<evidence type="ECO:0000313" key="2">
    <source>
        <dbReference type="Proteomes" id="UP000267804"/>
    </source>
</evidence>
<evidence type="ECO:0000313" key="1">
    <source>
        <dbReference type="EMBL" id="AYF26699.1"/>
    </source>
</evidence>
<dbReference type="KEGG" id="mtua:CSH63_04320"/>
<sequence length="357" mass="38663">MPPSFTPSIATRFPLVARRRPPAKPLDARVTRLAGLAETAHREHDPEKASMVFNGAALIASDCADAELAELWCHQHARLYLSRAPLNGYTARFALEPVVNLARLRIRAGDGETAHQLLTALYHAVANSEPIVIGELEIHPRQLPVQVEERQEITSWLRNILLSDGTRALTAGGRWTDAVKHVQRYDGIGATLHDGRQVAVVAHLIHGNTRAATAILDRTTIEHPWEELVRDLLHVWSAAAVGDRSRADHRELIDRASDIATGPGLSLFRTRLVLTTLDLCTAAATAVIDRLAAEVFQEQDANAARELLKSPGVGPESHGSLRQMISASGLGLGRLPDSARRTLSAALALAGAVIRSA</sequence>
<accession>A0A386WGR7</accession>
<protein>
    <submittedName>
        <fullName evidence="1">Uncharacterized protein</fullName>
    </submittedName>
</protein>
<gene>
    <name evidence="1" type="ORF">CSH63_04320</name>
</gene>
<dbReference type="AlphaFoldDB" id="A0A386WGR7"/>
<reference evidence="1 2" key="1">
    <citation type="submission" date="2017-10" db="EMBL/GenBank/DDBJ databases">
        <title>Integration of genomic and chemical information greatly accelerates assignment of the full stereostructure of myelolactone, a potent inhibitor of myeloma from a marine-derived Micromonospora.</title>
        <authorList>
            <person name="Kim M.C."/>
            <person name="Machado H."/>
            <person name="Jensen P.R."/>
            <person name="Fenical W."/>
        </authorList>
    </citation>
    <scope>NUCLEOTIDE SEQUENCE [LARGE SCALE GENOMIC DNA]</scope>
    <source>
        <strain evidence="1 2">CNY-010</strain>
    </source>
</reference>
<dbReference type="Proteomes" id="UP000267804">
    <property type="component" value="Chromosome"/>
</dbReference>
<proteinExistence type="predicted"/>
<dbReference type="RefSeq" id="WP_120569128.1">
    <property type="nucleotide sequence ID" value="NZ_CP024087.1"/>
</dbReference>
<name>A0A386WGR7_9ACTN</name>
<organism evidence="1 2">
    <name type="scientific">Micromonospora tulbaghiae</name>
    <dbReference type="NCBI Taxonomy" id="479978"/>
    <lineage>
        <taxon>Bacteria</taxon>
        <taxon>Bacillati</taxon>
        <taxon>Actinomycetota</taxon>
        <taxon>Actinomycetes</taxon>
        <taxon>Micromonosporales</taxon>
        <taxon>Micromonosporaceae</taxon>
        <taxon>Micromonospora</taxon>
    </lineage>
</organism>
<dbReference type="EMBL" id="CP024087">
    <property type="protein sequence ID" value="AYF26699.1"/>
    <property type="molecule type" value="Genomic_DNA"/>
</dbReference>